<name>A0A953NDE6_9BURK</name>
<feature type="domain" description="EamA" evidence="7">
    <location>
        <begin position="153"/>
        <end position="291"/>
    </location>
</feature>
<feature type="transmembrane region" description="Helical" evidence="6">
    <location>
        <begin position="69"/>
        <end position="88"/>
    </location>
</feature>
<dbReference type="EMBL" id="JAHXRI010000010">
    <property type="protein sequence ID" value="MBZ1351599.1"/>
    <property type="molecule type" value="Genomic_DNA"/>
</dbReference>
<evidence type="ECO:0000256" key="6">
    <source>
        <dbReference type="SAM" id="Phobius"/>
    </source>
</evidence>
<comment type="caution">
    <text evidence="8">The sequence shown here is derived from an EMBL/GenBank/DDBJ whole genome shotgun (WGS) entry which is preliminary data.</text>
</comment>
<comment type="subcellular location">
    <subcellularLocation>
        <location evidence="1">Cell membrane</location>
        <topology evidence="1">Multi-pass membrane protein</topology>
    </subcellularLocation>
</comment>
<feature type="domain" description="EamA" evidence="7">
    <location>
        <begin position="7"/>
        <end position="138"/>
    </location>
</feature>
<accession>A0A953NDE6</accession>
<dbReference type="Proteomes" id="UP000739565">
    <property type="component" value="Unassembled WGS sequence"/>
</dbReference>
<keyword evidence="5 6" id="KW-0472">Membrane</keyword>
<feature type="transmembrane region" description="Helical" evidence="6">
    <location>
        <begin position="218"/>
        <end position="237"/>
    </location>
</feature>
<feature type="transmembrane region" description="Helical" evidence="6">
    <location>
        <begin position="274"/>
        <end position="291"/>
    </location>
</feature>
<dbReference type="GO" id="GO:0005886">
    <property type="term" value="C:plasma membrane"/>
    <property type="evidence" value="ECO:0007669"/>
    <property type="project" value="UniProtKB-SubCell"/>
</dbReference>
<dbReference type="InterPro" id="IPR037185">
    <property type="entry name" value="EmrE-like"/>
</dbReference>
<keyword evidence="2" id="KW-1003">Cell membrane</keyword>
<evidence type="ECO:0000256" key="5">
    <source>
        <dbReference type="ARBA" id="ARBA00023136"/>
    </source>
</evidence>
<organism evidence="8 9">
    <name type="scientific">Zwartia hollandica</name>
    <dbReference type="NCBI Taxonomy" id="324606"/>
    <lineage>
        <taxon>Bacteria</taxon>
        <taxon>Pseudomonadati</taxon>
        <taxon>Pseudomonadota</taxon>
        <taxon>Betaproteobacteria</taxon>
        <taxon>Burkholderiales</taxon>
        <taxon>Alcaligenaceae</taxon>
        <taxon>Zwartia</taxon>
    </lineage>
</organism>
<dbReference type="InterPro" id="IPR050638">
    <property type="entry name" value="AA-Vitamin_Transporters"/>
</dbReference>
<protein>
    <submittedName>
        <fullName evidence="8">DMT family transporter</fullName>
    </submittedName>
</protein>
<dbReference type="PANTHER" id="PTHR32322">
    <property type="entry name" value="INNER MEMBRANE TRANSPORTER"/>
    <property type="match status" value="1"/>
</dbReference>
<keyword evidence="4 6" id="KW-1133">Transmembrane helix</keyword>
<dbReference type="RefSeq" id="WP_259661993.1">
    <property type="nucleotide sequence ID" value="NZ_JAHXRI010000010.1"/>
</dbReference>
<evidence type="ECO:0000256" key="3">
    <source>
        <dbReference type="ARBA" id="ARBA00022692"/>
    </source>
</evidence>
<feature type="transmembrane region" description="Helical" evidence="6">
    <location>
        <begin position="38"/>
        <end position="57"/>
    </location>
</feature>
<evidence type="ECO:0000256" key="4">
    <source>
        <dbReference type="ARBA" id="ARBA00022989"/>
    </source>
</evidence>
<keyword evidence="3 6" id="KW-0812">Transmembrane</keyword>
<dbReference type="AlphaFoldDB" id="A0A953NDE6"/>
<dbReference type="InterPro" id="IPR000620">
    <property type="entry name" value="EamA_dom"/>
</dbReference>
<feature type="transmembrane region" description="Helical" evidence="6">
    <location>
        <begin position="184"/>
        <end position="206"/>
    </location>
</feature>
<evidence type="ECO:0000259" key="7">
    <source>
        <dbReference type="Pfam" id="PF00892"/>
    </source>
</evidence>
<dbReference type="Pfam" id="PF00892">
    <property type="entry name" value="EamA"/>
    <property type="match status" value="2"/>
</dbReference>
<evidence type="ECO:0000313" key="8">
    <source>
        <dbReference type="EMBL" id="MBZ1351599.1"/>
    </source>
</evidence>
<evidence type="ECO:0000313" key="9">
    <source>
        <dbReference type="Proteomes" id="UP000739565"/>
    </source>
</evidence>
<gene>
    <name evidence="8" type="ORF">KZZ10_13175</name>
</gene>
<dbReference type="PANTHER" id="PTHR32322:SF18">
    <property type="entry name" value="S-ADENOSYLMETHIONINE_S-ADENOSYLHOMOCYSTEINE TRANSPORTER"/>
    <property type="match status" value="1"/>
</dbReference>
<feature type="transmembrane region" description="Helical" evidence="6">
    <location>
        <begin position="151"/>
        <end position="172"/>
    </location>
</feature>
<feature type="transmembrane region" description="Helical" evidence="6">
    <location>
        <begin position="122"/>
        <end position="139"/>
    </location>
</feature>
<dbReference type="SUPFAM" id="SSF103481">
    <property type="entry name" value="Multidrug resistance efflux transporter EmrE"/>
    <property type="match status" value="2"/>
</dbReference>
<keyword evidence="9" id="KW-1185">Reference proteome</keyword>
<evidence type="ECO:0000256" key="2">
    <source>
        <dbReference type="ARBA" id="ARBA00022475"/>
    </source>
</evidence>
<feature type="transmembrane region" description="Helical" evidence="6">
    <location>
        <begin position="249"/>
        <end position="268"/>
    </location>
</feature>
<feature type="transmembrane region" description="Helical" evidence="6">
    <location>
        <begin position="94"/>
        <end position="115"/>
    </location>
</feature>
<sequence>MRATTLLVLTVPPLMWASNAIVGRMAAGAIPPLTLNFLRWVVALLVLLPFILTQLKVDWSTGRQHWKLFAATGFLSTTCYNALQYLALITSSPINIALITAAGPIFTLLVGRAFFSAHIGRSAALGAVLSILGVAWVLVRGEIQNLTQVAFVSGDLFMLFAIALWSIYTWLLRERPKSMSGYSVLALQMLWGLVFAVPMVLAEVLWGGYAPIQWDGHTLGMVVYVALGPALLAYICWQRAVALTGSQLPMFFLNLTPVFAAILAVLLLGEFPQIYHLIGLALIVLGIVLSNRSEATVSAKK</sequence>
<reference evidence="8" key="1">
    <citation type="submission" date="2021-07" db="EMBL/GenBank/DDBJ databases">
        <title>New genus and species of the family Alcaligenaceae.</title>
        <authorList>
            <person name="Hahn M.W."/>
        </authorList>
    </citation>
    <scope>NUCLEOTIDE SEQUENCE</scope>
    <source>
        <strain evidence="8">LF4-65</strain>
    </source>
</reference>
<evidence type="ECO:0000256" key="1">
    <source>
        <dbReference type="ARBA" id="ARBA00004651"/>
    </source>
</evidence>
<proteinExistence type="predicted"/>